<feature type="transmembrane region" description="Helical" evidence="13">
    <location>
        <begin position="108"/>
        <end position="130"/>
    </location>
</feature>
<feature type="binding site" evidence="8">
    <location>
        <position position="464"/>
    </location>
    <ligand>
        <name>AMP</name>
        <dbReference type="ChEBI" id="CHEBI:456215"/>
    </ligand>
</feature>
<evidence type="ECO:0000256" key="12">
    <source>
        <dbReference type="SAM" id="MobiDB-lite"/>
    </source>
</evidence>
<dbReference type="PROSITE" id="PS51845">
    <property type="entry name" value="PDEASE_I_2"/>
    <property type="match status" value="1"/>
</dbReference>
<dbReference type="EMBL" id="CAMPGE010029891">
    <property type="protein sequence ID" value="CAI2387380.1"/>
    <property type="molecule type" value="Genomic_DNA"/>
</dbReference>
<keyword evidence="6 13" id="KW-0472">Membrane</keyword>
<feature type="binding site" evidence="9">
    <location>
        <position position="464"/>
    </location>
    <ligand>
        <name>Zn(2+)</name>
        <dbReference type="ChEBI" id="CHEBI:29105"/>
        <label>1</label>
    </ligand>
</feature>
<comment type="similarity">
    <text evidence="10">Belongs to the cyclic nucleotide phosphodiesterase family.</text>
</comment>
<gene>
    <name evidence="15" type="ORF">ECRASSUSDP1_LOCUS29012</name>
</gene>
<feature type="binding site" evidence="9">
    <location>
        <position position="425"/>
    </location>
    <ligand>
        <name>Zn(2+)</name>
        <dbReference type="ChEBI" id="CHEBI:29105"/>
        <label>1</label>
    </ligand>
</feature>
<feature type="compositionally biased region" description="Polar residues" evidence="12">
    <location>
        <begin position="736"/>
        <end position="753"/>
    </location>
</feature>
<keyword evidence="4 10" id="KW-0378">Hydrolase</keyword>
<dbReference type="GO" id="GO:0004114">
    <property type="term" value="F:3',5'-cyclic-nucleotide phosphodiesterase activity"/>
    <property type="evidence" value="ECO:0007669"/>
    <property type="project" value="InterPro"/>
</dbReference>
<accession>A0AAD2DC69</accession>
<comment type="subcellular location">
    <subcellularLocation>
        <location evidence="1">Membrane</location>
        <topology evidence="1">Multi-pass membrane protein</topology>
    </subcellularLocation>
</comment>
<dbReference type="InterPro" id="IPR023088">
    <property type="entry name" value="PDEase"/>
</dbReference>
<dbReference type="Gene3D" id="1.10.1300.10">
    <property type="entry name" value="3'5'-cyclic nucleotide phosphodiesterase, catalytic domain"/>
    <property type="match status" value="1"/>
</dbReference>
<keyword evidence="16" id="KW-1185">Reference proteome</keyword>
<feature type="binding site" evidence="8">
    <location>
        <position position="574"/>
    </location>
    <ligand>
        <name>AMP</name>
        <dbReference type="ChEBI" id="CHEBI:456215"/>
    </ligand>
</feature>
<feature type="binding site" evidence="9">
    <location>
        <position position="464"/>
    </location>
    <ligand>
        <name>Zn(2+)</name>
        <dbReference type="ChEBI" id="CHEBI:29105"/>
        <label>2</label>
    </ligand>
</feature>
<dbReference type="GO" id="GO:0016020">
    <property type="term" value="C:membrane"/>
    <property type="evidence" value="ECO:0007669"/>
    <property type="project" value="UniProtKB-SubCell"/>
</dbReference>
<dbReference type="SUPFAM" id="SSF109604">
    <property type="entry name" value="HD-domain/PDEase-like"/>
    <property type="match status" value="1"/>
</dbReference>
<name>A0AAD2DC69_EUPCR</name>
<keyword evidence="3 9" id="KW-0479">Metal-binding</keyword>
<dbReference type="Pfam" id="PF00233">
    <property type="entry name" value="PDEase_I"/>
    <property type="match status" value="1"/>
</dbReference>
<evidence type="ECO:0000256" key="13">
    <source>
        <dbReference type="SAM" id="Phobius"/>
    </source>
</evidence>
<dbReference type="InterPro" id="IPR023174">
    <property type="entry name" value="PDEase_CS"/>
</dbReference>
<evidence type="ECO:0000256" key="5">
    <source>
        <dbReference type="ARBA" id="ARBA00022989"/>
    </source>
</evidence>
<dbReference type="InterPro" id="IPR027359">
    <property type="entry name" value="Volt_channel_dom_sf"/>
</dbReference>
<evidence type="ECO:0000313" key="15">
    <source>
        <dbReference type="EMBL" id="CAI2387380.1"/>
    </source>
</evidence>
<feature type="transmembrane region" description="Helical" evidence="13">
    <location>
        <begin position="142"/>
        <end position="165"/>
    </location>
</feature>
<evidence type="ECO:0000259" key="14">
    <source>
        <dbReference type="PROSITE" id="PS51845"/>
    </source>
</evidence>
<feature type="compositionally biased region" description="Basic and acidic residues" evidence="12">
    <location>
        <begin position="717"/>
        <end position="735"/>
    </location>
</feature>
<comment type="cofactor">
    <cofactor evidence="10">
        <name>a divalent metal cation</name>
        <dbReference type="ChEBI" id="CHEBI:60240"/>
    </cofactor>
    <text evidence="10">Binds 2 divalent metal cations per subunit. Site 1 may preferentially bind zinc ions, while site 2 has a preference for magnesium and/or manganese ions.</text>
</comment>
<evidence type="ECO:0000256" key="11">
    <source>
        <dbReference type="SAM" id="Coils"/>
    </source>
</evidence>
<evidence type="ECO:0000256" key="2">
    <source>
        <dbReference type="ARBA" id="ARBA00022692"/>
    </source>
</evidence>
<dbReference type="Gene3D" id="1.20.120.350">
    <property type="entry name" value="Voltage-gated potassium channels. Chain C"/>
    <property type="match status" value="1"/>
</dbReference>
<dbReference type="Proteomes" id="UP001295684">
    <property type="component" value="Unassembled WGS sequence"/>
</dbReference>
<feature type="binding site" evidence="9">
    <location>
        <position position="574"/>
    </location>
    <ligand>
        <name>Zn(2+)</name>
        <dbReference type="ChEBI" id="CHEBI:29105"/>
        <label>1</label>
    </ligand>
</feature>
<dbReference type="EC" id="3.1.4.-" evidence="10"/>
<reference evidence="15" key="1">
    <citation type="submission" date="2023-07" db="EMBL/GenBank/DDBJ databases">
        <authorList>
            <consortium name="AG Swart"/>
            <person name="Singh M."/>
            <person name="Singh A."/>
            <person name="Seah K."/>
            <person name="Emmerich C."/>
        </authorList>
    </citation>
    <scope>NUCLEOTIDE SEQUENCE</scope>
    <source>
        <strain evidence="15">DP1</strain>
    </source>
</reference>
<dbReference type="PANTHER" id="PTHR11347">
    <property type="entry name" value="CYCLIC NUCLEOTIDE PHOSPHODIESTERASE"/>
    <property type="match status" value="1"/>
</dbReference>
<dbReference type="GO" id="GO:0007165">
    <property type="term" value="P:signal transduction"/>
    <property type="evidence" value="ECO:0007669"/>
    <property type="project" value="InterPro"/>
</dbReference>
<comment type="caution">
    <text evidence="15">The sequence shown here is derived from an EMBL/GenBank/DDBJ whole genome shotgun (WGS) entry which is preliminary data.</text>
</comment>
<dbReference type="CDD" id="cd00077">
    <property type="entry name" value="HDc"/>
    <property type="match status" value="1"/>
</dbReference>
<keyword evidence="11" id="KW-0175">Coiled coil</keyword>
<dbReference type="InterPro" id="IPR003607">
    <property type="entry name" value="HD/PDEase_dom"/>
</dbReference>
<feature type="compositionally biased region" description="Polar residues" evidence="12">
    <location>
        <begin position="22"/>
        <end position="41"/>
    </location>
</feature>
<keyword evidence="2 13" id="KW-0812">Transmembrane</keyword>
<dbReference type="InterPro" id="IPR002073">
    <property type="entry name" value="PDEase_catalytic_dom"/>
</dbReference>
<sequence>MSIAPRRYSLNQNRVKWGILKKSSSSKNCPEGNSSQNSMESGPNMGINKKRNNKSVKSEKRISIKLNLEHGPVVIQPKRHYMSLQSDELEDRNIVGKRKSLAMTLQQNWINAGIVVLIITYALLTFLFMAVDKGLDDDLVRIIYHSVESVFIVLFILEIIFYKYAFKELYLHNKFNIINLVLTGIIVCFWVTDIFVEEYCVSVLLRTRGVMRLLHVPVILESMKSYHRLQKSLSIMETKDEKEKPNAERVVETLLQISDIIEEPKIYNDLHFCIKQIASGKLYEVEQVDMETEEVKSLRRRRGAILQMEETAWIRSATRIINLKRDSNDSGTIIMAAGDNRSLESLLNLNCNLTETMESLDTMEFNMFAFKEKTKNRELTTLTSLLLHKHSLYSGLHISINKFLVFMDKITSGYNKSVRYHNDTHAADVCQTLYYFIINGNWITLGKLDNIDICSMILAAAVHDYEHPGLNNMFLINSKDTLALRYNDIGVLENHHIASSSALMKLEKYNIFSKLAPDDAMGIRQRMIHMVLSTDMSKHFSDLGNFKQKSTSENFEPDDKDKLLCMGVGIHLADISNPTKAWELTLKWTELLFEEFFKQGDKERDMGLKISDLMDRSTVNIAKAQLGFIDVIVNPAFNAFSVFCKCLTKNIKNMKKNRETWESRIEEYHERMLGNIKRIENNVIEEAKSESEESSASNKMSSFTDSNDEFTDSDYQTEMKKAEQQLKLLREKSDLSKPQSNAVPMKNLSGSDF</sequence>
<feature type="binding site" evidence="9">
    <location>
        <position position="463"/>
    </location>
    <ligand>
        <name>Zn(2+)</name>
        <dbReference type="ChEBI" id="CHEBI:29105"/>
        <label>1</label>
    </ligand>
</feature>
<keyword evidence="5 13" id="KW-1133">Transmembrane helix</keyword>
<feature type="region of interest" description="Disordered" evidence="12">
    <location>
        <begin position="686"/>
        <end position="753"/>
    </location>
</feature>
<dbReference type="PROSITE" id="PS00126">
    <property type="entry name" value="PDEASE_I_1"/>
    <property type="match status" value="1"/>
</dbReference>
<evidence type="ECO:0000256" key="9">
    <source>
        <dbReference type="PIRSR" id="PIRSR623088-3"/>
    </source>
</evidence>
<dbReference type="GO" id="GO:0046872">
    <property type="term" value="F:metal ion binding"/>
    <property type="evidence" value="ECO:0007669"/>
    <property type="project" value="UniProtKB-KW"/>
</dbReference>
<dbReference type="InterPro" id="IPR036971">
    <property type="entry name" value="PDEase_catalytic_dom_sf"/>
</dbReference>
<evidence type="ECO:0000256" key="4">
    <source>
        <dbReference type="ARBA" id="ARBA00022801"/>
    </source>
</evidence>
<evidence type="ECO:0000256" key="1">
    <source>
        <dbReference type="ARBA" id="ARBA00004141"/>
    </source>
</evidence>
<feature type="binding site" evidence="8">
    <location>
        <position position="625"/>
    </location>
    <ligand>
        <name>AMP</name>
        <dbReference type="ChEBI" id="CHEBI:456215"/>
    </ligand>
</feature>
<evidence type="ECO:0000256" key="6">
    <source>
        <dbReference type="ARBA" id="ARBA00023136"/>
    </source>
</evidence>
<dbReference type="AlphaFoldDB" id="A0AAD2DC69"/>
<proteinExistence type="inferred from homology"/>
<feature type="coiled-coil region" evidence="11">
    <location>
        <begin position="644"/>
        <end position="671"/>
    </location>
</feature>
<evidence type="ECO:0000256" key="7">
    <source>
        <dbReference type="PIRSR" id="PIRSR623088-1"/>
    </source>
</evidence>
<dbReference type="PRINTS" id="PR00387">
    <property type="entry name" value="PDIESTERASE1"/>
</dbReference>
<organism evidence="15 16">
    <name type="scientific">Euplotes crassus</name>
    <dbReference type="NCBI Taxonomy" id="5936"/>
    <lineage>
        <taxon>Eukaryota</taxon>
        <taxon>Sar</taxon>
        <taxon>Alveolata</taxon>
        <taxon>Ciliophora</taxon>
        <taxon>Intramacronucleata</taxon>
        <taxon>Spirotrichea</taxon>
        <taxon>Hypotrichia</taxon>
        <taxon>Euplotida</taxon>
        <taxon>Euplotidae</taxon>
        <taxon>Moneuplotes</taxon>
    </lineage>
</organism>
<evidence type="ECO:0000256" key="10">
    <source>
        <dbReference type="RuleBase" id="RU363067"/>
    </source>
</evidence>
<feature type="transmembrane region" description="Helical" evidence="13">
    <location>
        <begin position="177"/>
        <end position="196"/>
    </location>
</feature>
<evidence type="ECO:0000256" key="8">
    <source>
        <dbReference type="PIRSR" id="PIRSR623088-2"/>
    </source>
</evidence>
<evidence type="ECO:0000313" key="16">
    <source>
        <dbReference type="Proteomes" id="UP001295684"/>
    </source>
</evidence>
<feature type="active site" description="Proton donor" evidence="7">
    <location>
        <position position="421"/>
    </location>
</feature>
<feature type="region of interest" description="Disordered" evidence="12">
    <location>
        <begin position="21"/>
        <end position="59"/>
    </location>
</feature>
<feature type="domain" description="PDEase" evidence="14">
    <location>
        <begin position="339"/>
        <end position="668"/>
    </location>
</feature>
<protein>
    <recommendedName>
        <fullName evidence="10">Phosphodiesterase</fullName>
        <ecNumber evidence="10">3.1.4.-</ecNumber>
    </recommendedName>
</protein>
<evidence type="ECO:0000256" key="3">
    <source>
        <dbReference type="ARBA" id="ARBA00022723"/>
    </source>
</evidence>
<feature type="binding site" evidence="8">
    <location>
        <begin position="421"/>
        <end position="425"/>
    </location>
    <ligand>
        <name>AMP</name>
        <dbReference type="ChEBI" id="CHEBI:456215"/>
    </ligand>
</feature>